<name>A0A194X3Y7_MOLSC</name>
<feature type="compositionally biased region" description="Polar residues" evidence="4">
    <location>
        <begin position="521"/>
        <end position="539"/>
    </location>
</feature>
<feature type="compositionally biased region" description="Basic and acidic residues" evidence="4">
    <location>
        <begin position="137"/>
        <end position="150"/>
    </location>
</feature>
<feature type="compositionally biased region" description="Acidic residues" evidence="4">
    <location>
        <begin position="1256"/>
        <end position="1267"/>
    </location>
</feature>
<feature type="compositionally biased region" description="Basic and acidic residues" evidence="4">
    <location>
        <begin position="41"/>
        <end position="55"/>
    </location>
</feature>
<evidence type="ECO:0000259" key="6">
    <source>
        <dbReference type="PROSITE" id="PS51294"/>
    </source>
</evidence>
<dbReference type="OrthoDB" id="39591at2759"/>
<feature type="compositionally biased region" description="Basic residues" evidence="4">
    <location>
        <begin position="413"/>
        <end position="422"/>
    </location>
</feature>
<proteinExistence type="predicted"/>
<feature type="domain" description="Myb-like" evidence="5">
    <location>
        <begin position="761"/>
        <end position="835"/>
    </location>
</feature>
<evidence type="ECO:0000256" key="3">
    <source>
        <dbReference type="ARBA" id="ARBA00023242"/>
    </source>
</evidence>
<dbReference type="InterPro" id="IPR001005">
    <property type="entry name" value="SANT/Myb"/>
</dbReference>
<feature type="region of interest" description="Disordered" evidence="4">
    <location>
        <begin position="390"/>
        <end position="639"/>
    </location>
</feature>
<evidence type="ECO:0000256" key="1">
    <source>
        <dbReference type="ARBA" id="ARBA00004123"/>
    </source>
</evidence>
<dbReference type="InterPro" id="IPR009057">
    <property type="entry name" value="Homeodomain-like_sf"/>
</dbReference>
<feature type="compositionally biased region" description="Low complexity" evidence="4">
    <location>
        <begin position="280"/>
        <end position="289"/>
    </location>
</feature>
<evidence type="ECO:0000313" key="8">
    <source>
        <dbReference type="Proteomes" id="UP000070700"/>
    </source>
</evidence>
<dbReference type="PROSITE" id="PS50090">
    <property type="entry name" value="MYB_LIKE"/>
    <property type="match status" value="2"/>
</dbReference>
<dbReference type="GO" id="GO:0000976">
    <property type="term" value="F:transcription cis-regulatory region binding"/>
    <property type="evidence" value="ECO:0007669"/>
    <property type="project" value="TreeGrafter"/>
</dbReference>
<dbReference type="PANTHER" id="PTHR46380">
    <property type="entry name" value="CYCLIN-D-BINDING MYB-LIKE TRANSCRIPTION FACTOR 1"/>
    <property type="match status" value="1"/>
</dbReference>
<sequence>MMRIIGKMFSSSQAQPVKDETESDQLDQDKDESASQLDSTYSRREELNGEPHNQDDQDILPEVKGSTINSIREKKDKVEAKGKVKRGKAGGKSKAKNAPAQKSQVQEELLQELGEEPEDLGVEGLGKLDGPATVNGIRKEERKSKGKSTEHATGIRRSTRKQTPAPEDSESDFAPAKRRSSRNTTPAAETALSEVGRESNSGAPLSRQTRSGSALNTSESAAEEQISKVIPPKTKQPRKINGTKPTNRKKKGAPLPEIVEDLVEDNDVSMEDLIKQSRLSKSATATAAKKQSKPRGKKVIKSPLTVEDTQEDVISGELENLPEKIENAKPEPKTSTATRRFLDELAGDDDDPAAALHQPLTSALARGNISHAGKENLDIDAQIQSDAWSSVPHAAMASLAPDEEEENANTPKRPSKKALGKRKASDAVPNPRKRQRKGKNENAGTPPLTNFGFTNKLDVVEAEESNEAAPHGTDEDEEGSGAVAGRLVQEPLKDDTTGEPESQASQTTPSGRRPTPAFTPINRTKTLPPSKTPVMTPSRVQVVIPARKSPKVTPASHPNHDSASDSGSEFEPDVPEVHISSEKRKRRLPTDEPTSSKLPPRTPKSGRAPRQVPKRSAMSKTPKSESTGRPAAFATANRRFNDEEMAELAQHVGSWREENEMTQHTLNDKIQAGIKDDAKHLVDYICDQMPSIPRVKIITTLRRNYHNWESRGKWTKEQDEELKRLYEVHKSDPAKWRKIGAMMNKYNEDVRDRWRDYVVCGDKMKEGAWGKDEEERLKTLVQEVLEDTRERKQASLNPRKRANANQPSIDWLVISEKMGYTRSRLQCQQKWSALKDRQSTVIADPVATAPISETEWRVGEASKDARAMSADKKLRLLYAIRDSGAGQEGKIPWVLIQRDDFYTKGERMALKVCFRRLRQQVPNQENMQLQAVVEFLIEAFETAAPNEPNGFDIKNGAEPKSVKKGEKRDRDESGEPSITKKRKSTPRKFNDRNGIFLEDEPEDVADNGEGTSTGRLSIAKAKKPGLMQDSLPRKKTKLHERMRQTGQSESQESGPSRLHQRESSDDILSTMQSMKTGKPKAKRVAKKPLTPARTTQAKVITNPLSTERVTESDDAASVDHTTQPEENLEQKSRPEPESDAENLEQNQGDDSDHAKPALVAMDIDVDAEEDNDQSPELQPEDNYPDLGEALDENGELDIVASSVEDDAPLVEDGADESESDEEEDGPPVGYDDTEDQYTLPALPRPSTQSSPSESSDSGDSEDSEDERDLTTLTHDKASVDLDNTQDPIDEDEPENLDGSLQPENEPRVNGIHSDHHDRETSDPQPPPDVPEQRGFEPGTQGLRSSWDGYGDALQYNRDLSRDSQVASVPGRNVAAATYSISSPASTIPRFVISSAARNASNEQSEQETDSAQSDSEVEEEDEEPIVEHYAEDDIDEDYQEVQQHRRKSRSSARQESLEL</sequence>
<evidence type="ECO:0000256" key="4">
    <source>
        <dbReference type="SAM" id="MobiDB-lite"/>
    </source>
</evidence>
<dbReference type="SUPFAM" id="SSF46689">
    <property type="entry name" value="Homeodomain-like"/>
    <property type="match status" value="1"/>
</dbReference>
<feature type="region of interest" description="Disordered" evidence="4">
    <location>
        <begin position="1396"/>
        <end position="1459"/>
    </location>
</feature>
<dbReference type="RefSeq" id="XP_018069263.1">
    <property type="nucleotide sequence ID" value="XM_018218561.1"/>
</dbReference>
<dbReference type="CDD" id="cd00167">
    <property type="entry name" value="SANT"/>
    <property type="match status" value="1"/>
</dbReference>
<feature type="compositionally biased region" description="Acidic residues" evidence="4">
    <location>
        <begin position="1203"/>
        <end position="1235"/>
    </location>
</feature>
<dbReference type="SMART" id="SM00717">
    <property type="entry name" value="SANT"/>
    <property type="match status" value="2"/>
</dbReference>
<feature type="compositionally biased region" description="Low complexity" evidence="4">
    <location>
        <begin position="96"/>
        <end position="108"/>
    </location>
</feature>
<dbReference type="InterPro" id="IPR017930">
    <property type="entry name" value="Myb_dom"/>
</dbReference>
<evidence type="ECO:0000313" key="7">
    <source>
        <dbReference type="EMBL" id="KUJ14908.1"/>
    </source>
</evidence>
<feature type="compositionally biased region" description="Polar residues" evidence="4">
    <location>
        <begin position="1066"/>
        <end position="1075"/>
    </location>
</feature>
<dbReference type="EMBL" id="KQ947419">
    <property type="protein sequence ID" value="KUJ14908.1"/>
    <property type="molecule type" value="Genomic_DNA"/>
</dbReference>
<feature type="compositionally biased region" description="Polar residues" evidence="4">
    <location>
        <begin position="198"/>
        <end position="220"/>
    </location>
</feature>
<feature type="compositionally biased region" description="Acidic residues" evidence="4">
    <location>
        <begin position="109"/>
        <end position="121"/>
    </location>
</feature>
<feature type="compositionally biased region" description="Polar residues" evidence="4">
    <location>
        <begin position="499"/>
        <end position="510"/>
    </location>
</feature>
<dbReference type="PANTHER" id="PTHR46380:SF2">
    <property type="entry name" value="CYCLIN-D-BINDING MYB-LIKE TRANSCRIPTION FACTOR 1"/>
    <property type="match status" value="1"/>
</dbReference>
<dbReference type="Gene3D" id="1.10.10.60">
    <property type="entry name" value="Homeodomain-like"/>
    <property type="match status" value="2"/>
</dbReference>
<feature type="compositionally biased region" description="Basic and acidic residues" evidence="4">
    <location>
        <begin position="71"/>
        <end position="82"/>
    </location>
</feature>
<evidence type="ECO:0000259" key="5">
    <source>
        <dbReference type="PROSITE" id="PS50090"/>
    </source>
</evidence>
<dbReference type="Pfam" id="PF13921">
    <property type="entry name" value="Myb_DNA-bind_6"/>
    <property type="match status" value="1"/>
</dbReference>
<feature type="compositionally biased region" description="Polar residues" evidence="4">
    <location>
        <begin position="1092"/>
        <end position="1107"/>
    </location>
</feature>
<dbReference type="KEGG" id="psco:LY89DRAFT_720347"/>
<feature type="compositionally biased region" description="Basic residues" evidence="4">
    <location>
        <begin position="83"/>
        <end position="95"/>
    </location>
</feature>
<keyword evidence="2" id="KW-0238">DNA-binding</keyword>
<feature type="region of interest" description="Disordered" evidence="4">
    <location>
        <begin position="274"/>
        <end position="304"/>
    </location>
</feature>
<dbReference type="STRING" id="149040.A0A194X3Y7"/>
<protein>
    <submittedName>
        <fullName evidence="7">Uncharacterized protein</fullName>
    </submittedName>
</protein>
<feature type="compositionally biased region" description="Acidic residues" evidence="4">
    <location>
        <begin position="997"/>
        <end position="1006"/>
    </location>
</feature>
<feature type="compositionally biased region" description="Polar residues" evidence="4">
    <location>
        <begin position="618"/>
        <end position="627"/>
    </location>
</feature>
<feature type="compositionally biased region" description="Polar residues" evidence="4">
    <location>
        <begin position="1044"/>
        <end position="1054"/>
    </location>
</feature>
<feature type="domain" description="HTH myb-type" evidence="6">
    <location>
        <begin position="711"/>
        <end position="762"/>
    </location>
</feature>
<reference evidence="7 8" key="1">
    <citation type="submission" date="2015-10" db="EMBL/GenBank/DDBJ databases">
        <title>Full genome of DAOMC 229536 Phialocephala scopiformis, a fungal endophyte of spruce producing the potent anti-insectan compound rugulosin.</title>
        <authorList>
            <consortium name="DOE Joint Genome Institute"/>
            <person name="Walker A.K."/>
            <person name="Frasz S.L."/>
            <person name="Seifert K.A."/>
            <person name="Miller J.D."/>
            <person name="Mondo S.J."/>
            <person name="Labutti K."/>
            <person name="Lipzen A."/>
            <person name="Dockter R."/>
            <person name="Kennedy M."/>
            <person name="Grigoriev I.V."/>
            <person name="Spatafora J.W."/>
        </authorList>
    </citation>
    <scope>NUCLEOTIDE SEQUENCE [LARGE SCALE GENOMIC DNA]</scope>
    <source>
        <strain evidence="7 8">CBS 120377</strain>
    </source>
</reference>
<feature type="compositionally biased region" description="Basic and acidic residues" evidence="4">
    <location>
        <begin position="955"/>
        <end position="973"/>
    </location>
</feature>
<dbReference type="GO" id="GO:0003700">
    <property type="term" value="F:DNA-binding transcription factor activity"/>
    <property type="evidence" value="ECO:0007669"/>
    <property type="project" value="TreeGrafter"/>
</dbReference>
<feature type="compositionally biased region" description="Acidic residues" evidence="4">
    <location>
        <begin position="1415"/>
        <end position="1424"/>
    </location>
</feature>
<feature type="region of interest" description="Disordered" evidence="4">
    <location>
        <begin position="946"/>
        <end position="1350"/>
    </location>
</feature>
<feature type="domain" description="Myb-like" evidence="5">
    <location>
        <begin position="711"/>
        <end position="758"/>
    </location>
</feature>
<keyword evidence="3" id="KW-0539">Nucleus</keyword>
<evidence type="ECO:0000256" key="2">
    <source>
        <dbReference type="ARBA" id="ARBA00023125"/>
    </source>
</evidence>
<feature type="compositionally biased region" description="Acidic residues" evidence="4">
    <location>
        <begin position="1163"/>
        <end position="1195"/>
    </location>
</feature>
<gene>
    <name evidence="7" type="ORF">LY89DRAFT_720347</name>
</gene>
<organism evidence="7 8">
    <name type="scientific">Mollisia scopiformis</name>
    <name type="common">Conifer needle endophyte fungus</name>
    <name type="synonym">Phialocephala scopiformis</name>
    <dbReference type="NCBI Taxonomy" id="149040"/>
    <lineage>
        <taxon>Eukaryota</taxon>
        <taxon>Fungi</taxon>
        <taxon>Dikarya</taxon>
        <taxon>Ascomycota</taxon>
        <taxon>Pezizomycotina</taxon>
        <taxon>Leotiomycetes</taxon>
        <taxon>Helotiales</taxon>
        <taxon>Mollisiaceae</taxon>
        <taxon>Mollisia</taxon>
    </lineage>
</organism>
<feature type="compositionally biased region" description="Basic and acidic residues" evidence="4">
    <location>
        <begin position="1312"/>
        <end position="1321"/>
    </location>
</feature>
<feature type="compositionally biased region" description="Basic residues" evidence="4">
    <location>
        <begin position="1077"/>
        <end position="1086"/>
    </location>
</feature>
<dbReference type="GO" id="GO:0005634">
    <property type="term" value="C:nucleus"/>
    <property type="evidence" value="ECO:0007669"/>
    <property type="project" value="UniProtKB-SubCell"/>
</dbReference>
<feature type="compositionally biased region" description="Basic residues" evidence="4">
    <location>
        <begin position="290"/>
        <end position="300"/>
    </location>
</feature>
<dbReference type="GeneID" id="28828287"/>
<keyword evidence="8" id="KW-1185">Reference proteome</keyword>
<accession>A0A194X3Y7</accession>
<dbReference type="PROSITE" id="PS51294">
    <property type="entry name" value="HTH_MYB"/>
    <property type="match status" value="1"/>
</dbReference>
<comment type="subcellular location">
    <subcellularLocation>
        <location evidence="1">Nucleus</location>
    </subcellularLocation>
</comment>
<feature type="region of interest" description="Disordered" evidence="4">
    <location>
        <begin position="1"/>
        <end position="258"/>
    </location>
</feature>
<dbReference type="InParanoid" id="A0A194X3Y7"/>
<dbReference type="InterPro" id="IPR051651">
    <property type="entry name" value="DMTF1_DNA-bind_reg"/>
</dbReference>
<dbReference type="Proteomes" id="UP000070700">
    <property type="component" value="Unassembled WGS sequence"/>
</dbReference>